<dbReference type="AlphaFoldDB" id="A0A068SFP6"/>
<dbReference type="PANTHER" id="PTHR21389">
    <property type="entry name" value="P53 INDUCED PROTEIN"/>
    <property type="match status" value="1"/>
</dbReference>
<dbReference type="STRING" id="1263082.A0A068SFP6"/>
<feature type="transmembrane region" description="Helical" evidence="5">
    <location>
        <begin position="146"/>
        <end position="167"/>
    </location>
</feature>
<evidence type="ECO:0000256" key="2">
    <source>
        <dbReference type="ARBA" id="ARBA00022692"/>
    </source>
</evidence>
<protein>
    <submittedName>
        <fullName evidence="6">Uncharacterized protein</fullName>
    </submittedName>
</protein>
<dbReference type="InterPro" id="IPR059112">
    <property type="entry name" value="CysZ/EI24"/>
</dbReference>
<dbReference type="OrthoDB" id="266518at2759"/>
<keyword evidence="7" id="KW-1185">Reference proteome</keyword>
<dbReference type="PANTHER" id="PTHR21389:SF0">
    <property type="entry name" value="ETOPOSIDE-INDUCED PROTEIN 2.4 HOMOLOG"/>
    <property type="match status" value="1"/>
</dbReference>
<evidence type="ECO:0000313" key="7">
    <source>
        <dbReference type="Proteomes" id="UP000027586"/>
    </source>
</evidence>
<sequence>MTLVVRISVAEHVDCFVDGFRQAFCWSRAATLIHSSHTVQRFLIKTVLLNGVIFLGILFFIDSFYNTPEHTLFGYSYTTLTGYPMYMLCLMTNAGFFSRIAKEAFSMHSDEYQRHDNSESISAPTTIGMGILYMSCAAFIRCLRVIPLIGTPLSFYVNCIFTAYYCFEYKWMHLGWSLEQRLAHVEKHWAFFFGFGLPATLLTFFLSTLHAGAVFALIFPSYVIMATMSTMKPSTAPNNVVSVPLLQRWYLPSRIPVFWPVGKATNVAIDIIQSFGVVDMKAAFTENKDQLGKVV</sequence>
<dbReference type="GO" id="GO:0005783">
    <property type="term" value="C:endoplasmic reticulum"/>
    <property type="evidence" value="ECO:0007669"/>
    <property type="project" value="TreeGrafter"/>
</dbReference>
<feature type="transmembrane region" description="Helical" evidence="5">
    <location>
        <begin position="42"/>
        <end position="61"/>
    </location>
</feature>
<dbReference type="EMBL" id="CBTN010000110">
    <property type="protein sequence ID" value="CDH60835.1"/>
    <property type="molecule type" value="Genomic_DNA"/>
</dbReference>
<keyword evidence="3 5" id="KW-1133">Transmembrane helix</keyword>
<comment type="subcellular location">
    <subcellularLocation>
        <location evidence="1">Membrane</location>
        <topology evidence="1">Multi-pass membrane protein</topology>
    </subcellularLocation>
</comment>
<comment type="caution">
    <text evidence="6">The sequence shown here is derived from an EMBL/GenBank/DDBJ whole genome shotgun (WGS) entry which is preliminary data.</text>
</comment>
<evidence type="ECO:0000256" key="5">
    <source>
        <dbReference type="SAM" id="Phobius"/>
    </source>
</evidence>
<gene>
    <name evidence="6" type="ORF">LCOR_11611.1</name>
</gene>
<accession>A0A068SFP6</accession>
<proteinExistence type="predicted"/>
<dbReference type="GO" id="GO:0016236">
    <property type="term" value="P:macroautophagy"/>
    <property type="evidence" value="ECO:0007669"/>
    <property type="project" value="TreeGrafter"/>
</dbReference>
<evidence type="ECO:0000256" key="3">
    <source>
        <dbReference type="ARBA" id="ARBA00022989"/>
    </source>
</evidence>
<feature type="transmembrane region" description="Helical" evidence="5">
    <location>
        <begin position="212"/>
        <end position="231"/>
    </location>
</feature>
<evidence type="ECO:0000256" key="1">
    <source>
        <dbReference type="ARBA" id="ARBA00004141"/>
    </source>
</evidence>
<reference evidence="6" key="1">
    <citation type="submission" date="2013-08" db="EMBL/GenBank/DDBJ databases">
        <title>Gene expansion shapes genome architecture in the human pathogen Lichtheimia corymbifera: an evolutionary genomics analysis in the ancient terrestrial Mucorales (Mucoromycotina).</title>
        <authorList>
            <person name="Schwartze V.U."/>
            <person name="Winter S."/>
            <person name="Shelest E."/>
            <person name="Marcet-Houben M."/>
            <person name="Horn F."/>
            <person name="Wehner S."/>
            <person name="Hoffmann K."/>
            <person name="Riege K."/>
            <person name="Sammeth M."/>
            <person name="Nowrousian M."/>
            <person name="Valiante V."/>
            <person name="Linde J."/>
            <person name="Jacobsen I.D."/>
            <person name="Marz M."/>
            <person name="Brakhage A.A."/>
            <person name="Gabaldon T."/>
            <person name="Bocker S."/>
            <person name="Voigt K."/>
        </authorList>
    </citation>
    <scope>NUCLEOTIDE SEQUENCE [LARGE SCALE GENOMIC DNA]</scope>
    <source>
        <strain evidence="6">FSU 9682</strain>
    </source>
</reference>
<feature type="transmembrane region" description="Helical" evidence="5">
    <location>
        <begin position="81"/>
        <end position="100"/>
    </location>
</feature>
<evidence type="ECO:0000256" key="4">
    <source>
        <dbReference type="ARBA" id="ARBA00023136"/>
    </source>
</evidence>
<keyword evidence="2 5" id="KW-0812">Transmembrane</keyword>
<keyword evidence="4 5" id="KW-0472">Membrane</keyword>
<dbReference type="Pfam" id="PF07264">
    <property type="entry name" value="EI24"/>
    <property type="match status" value="1"/>
</dbReference>
<evidence type="ECO:0000313" key="6">
    <source>
        <dbReference type="EMBL" id="CDH60835.1"/>
    </source>
</evidence>
<dbReference type="Proteomes" id="UP000027586">
    <property type="component" value="Unassembled WGS sequence"/>
</dbReference>
<name>A0A068SFP6_9FUNG</name>
<organism evidence="6 7">
    <name type="scientific">Lichtheimia corymbifera JMRC:FSU:9682</name>
    <dbReference type="NCBI Taxonomy" id="1263082"/>
    <lineage>
        <taxon>Eukaryota</taxon>
        <taxon>Fungi</taxon>
        <taxon>Fungi incertae sedis</taxon>
        <taxon>Mucoromycota</taxon>
        <taxon>Mucoromycotina</taxon>
        <taxon>Mucoromycetes</taxon>
        <taxon>Mucorales</taxon>
        <taxon>Lichtheimiaceae</taxon>
        <taxon>Lichtheimia</taxon>
    </lineage>
</organism>
<dbReference type="VEuPathDB" id="FungiDB:LCOR_11611.1"/>
<dbReference type="GO" id="GO:0016020">
    <property type="term" value="C:membrane"/>
    <property type="evidence" value="ECO:0007669"/>
    <property type="project" value="UniProtKB-SubCell"/>
</dbReference>